<keyword evidence="2" id="KW-1133">Transmembrane helix</keyword>
<dbReference type="AlphaFoldDB" id="A0A844QB67"/>
<feature type="transmembrane region" description="Helical" evidence="2">
    <location>
        <begin position="125"/>
        <end position="146"/>
    </location>
</feature>
<gene>
    <name evidence="3" type="ORF">GN330_08450</name>
</gene>
<feature type="transmembrane region" description="Helical" evidence="2">
    <location>
        <begin position="98"/>
        <end position="118"/>
    </location>
</feature>
<accession>A0A844QB67</accession>
<name>A0A844QB67_9HYPH</name>
<comment type="caution">
    <text evidence="3">The sequence shown here is derived from an EMBL/GenBank/DDBJ whole genome shotgun (WGS) entry which is preliminary data.</text>
</comment>
<proteinExistence type="predicted"/>
<feature type="transmembrane region" description="Helical" evidence="2">
    <location>
        <begin position="183"/>
        <end position="201"/>
    </location>
</feature>
<feature type="compositionally biased region" description="Basic and acidic residues" evidence="1">
    <location>
        <begin position="1"/>
        <end position="12"/>
    </location>
</feature>
<evidence type="ECO:0000256" key="1">
    <source>
        <dbReference type="SAM" id="MobiDB-lite"/>
    </source>
</evidence>
<keyword evidence="2" id="KW-0812">Transmembrane</keyword>
<feature type="compositionally biased region" description="Basic residues" evidence="1">
    <location>
        <begin position="13"/>
        <end position="24"/>
    </location>
</feature>
<keyword evidence="2" id="KW-0472">Membrane</keyword>
<sequence>MGRSVDREDLARRARGRDRRRRHRDPIGHRPAPRRPERAAMSETSAKTALVLATLLNGTMAGFFYAFSVSVMPGLDAARPAAAIEAMQEINRAIRNPVFFASFFLTPVVTAAAAALYWRAGVGMTALSAALAALVYLAGAMAPTVLVNVPLNEALAAFPHVGGEMPAADTWQSYSASWTGWNTARAGFCLLAMLIVLAGHASETNAAKARTSTRAPRSKPVSAAAPDCPRP</sequence>
<evidence type="ECO:0000256" key="2">
    <source>
        <dbReference type="SAM" id="Phobius"/>
    </source>
</evidence>
<protein>
    <submittedName>
        <fullName evidence="3">DUF1772 domain-containing protein</fullName>
    </submittedName>
</protein>
<organism evidence="3 4">
    <name type="scientific">Nitratireductor arenosus</name>
    <dbReference type="NCBI Taxonomy" id="2682096"/>
    <lineage>
        <taxon>Bacteria</taxon>
        <taxon>Pseudomonadati</taxon>
        <taxon>Pseudomonadota</taxon>
        <taxon>Alphaproteobacteria</taxon>
        <taxon>Hyphomicrobiales</taxon>
        <taxon>Phyllobacteriaceae</taxon>
        <taxon>Nitratireductor</taxon>
    </lineage>
</organism>
<feature type="region of interest" description="Disordered" evidence="1">
    <location>
        <begin position="1"/>
        <end position="41"/>
    </location>
</feature>
<feature type="transmembrane region" description="Helical" evidence="2">
    <location>
        <begin position="48"/>
        <end position="67"/>
    </location>
</feature>
<evidence type="ECO:0000313" key="4">
    <source>
        <dbReference type="Proteomes" id="UP000463224"/>
    </source>
</evidence>
<dbReference type="EMBL" id="WPHG01000002">
    <property type="protein sequence ID" value="MVA97276.1"/>
    <property type="molecule type" value="Genomic_DNA"/>
</dbReference>
<keyword evidence="4" id="KW-1185">Reference proteome</keyword>
<reference evidence="3 4" key="1">
    <citation type="submission" date="2019-12" db="EMBL/GenBank/DDBJ databases">
        <title>Nitratireductor arenosus sp. nov., Isolated from sea sand, Jeju island, South Korea.</title>
        <authorList>
            <person name="Kim W."/>
        </authorList>
    </citation>
    <scope>NUCLEOTIDE SEQUENCE [LARGE SCALE GENOMIC DNA]</scope>
    <source>
        <strain evidence="3 4">CAU 1489</strain>
    </source>
</reference>
<dbReference type="InterPro" id="IPR013901">
    <property type="entry name" value="Anthrone_oxy"/>
</dbReference>
<evidence type="ECO:0000313" key="3">
    <source>
        <dbReference type="EMBL" id="MVA97276.1"/>
    </source>
</evidence>
<feature type="region of interest" description="Disordered" evidence="1">
    <location>
        <begin position="207"/>
        <end position="231"/>
    </location>
</feature>
<dbReference type="Proteomes" id="UP000463224">
    <property type="component" value="Unassembled WGS sequence"/>
</dbReference>
<dbReference type="Pfam" id="PF08592">
    <property type="entry name" value="Anthrone_oxy"/>
    <property type="match status" value="1"/>
</dbReference>